<reference evidence="2" key="1">
    <citation type="submission" date="2018-05" db="EMBL/GenBank/DDBJ databases">
        <title>Draft genome of Mucuna pruriens seed.</title>
        <authorList>
            <person name="Nnadi N.E."/>
            <person name="Vos R."/>
            <person name="Hasami M.H."/>
            <person name="Devisetty U.K."/>
            <person name="Aguiy J.C."/>
        </authorList>
    </citation>
    <scope>NUCLEOTIDE SEQUENCE [LARGE SCALE GENOMIC DNA]</scope>
    <source>
        <strain evidence="2">JCA_2017</strain>
    </source>
</reference>
<dbReference type="PANTHER" id="PTHR35046:SF9">
    <property type="entry name" value="RNA-DIRECTED DNA POLYMERASE"/>
    <property type="match status" value="1"/>
</dbReference>
<dbReference type="EMBL" id="QJKJ01007619">
    <property type="protein sequence ID" value="RDX82522.1"/>
    <property type="molecule type" value="Genomic_DNA"/>
</dbReference>
<keyword evidence="3" id="KW-1185">Reference proteome</keyword>
<dbReference type="AlphaFoldDB" id="A0A371FW69"/>
<evidence type="ECO:0000313" key="2">
    <source>
        <dbReference type="EMBL" id="RDX82522.1"/>
    </source>
</evidence>
<evidence type="ECO:0000256" key="1">
    <source>
        <dbReference type="SAM" id="MobiDB-lite"/>
    </source>
</evidence>
<dbReference type="OrthoDB" id="1747743at2759"/>
<dbReference type="PANTHER" id="PTHR35046">
    <property type="entry name" value="ZINC KNUCKLE (CCHC-TYPE) FAMILY PROTEIN"/>
    <property type="match status" value="1"/>
</dbReference>
<sequence length="247" mass="28306">MYQGSKSIEEYYEDKEVTLMRANVLKSNEATMTQFLHGLNKEIQDVVKMYHYTSLDDLVHQATQVESQQRRRLASRPIPMVLAVRKGKKERKNDLEKTRVQRREVPHHEVERMNIHHLAFVLRTKVCLGKGHIASQCPNKRNMVMGEDGSVESESSCKESLSNSEVESSSDSSLNEGDLLMMTRLMNAQVNEDSDFQREFIFHSRCHVKGKLCSIIIYSGGCVNVASLRLVQNLNLPTLVHSRPYKL</sequence>
<dbReference type="Proteomes" id="UP000257109">
    <property type="component" value="Unassembled WGS sequence"/>
</dbReference>
<gene>
    <name evidence="2" type="ORF">CR513_36671</name>
</gene>
<accession>A0A371FW69</accession>
<evidence type="ECO:0000313" key="3">
    <source>
        <dbReference type="Proteomes" id="UP000257109"/>
    </source>
</evidence>
<feature type="compositionally biased region" description="Low complexity" evidence="1">
    <location>
        <begin position="152"/>
        <end position="174"/>
    </location>
</feature>
<feature type="non-terminal residue" evidence="2">
    <location>
        <position position="1"/>
    </location>
</feature>
<feature type="region of interest" description="Disordered" evidence="1">
    <location>
        <begin position="143"/>
        <end position="174"/>
    </location>
</feature>
<comment type="caution">
    <text evidence="2">The sequence shown here is derived from an EMBL/GenBank/DDBJ whole genome shotgun (WGS) entry which is preliminary data.</text>
</comment>
<protein>
    <recommendedName>
        <fullName evidence="4">Retrotransposon gag domain-containing protein</fullName>
    </recommendedName>
</protein>
<name>A0A371FW69_MUCPR</name>
<evidence type="ECO:0008006" key="4">
    <source>
        <dbReference type="Google" id="ProtNLM"/>
    </source>
</evidence>
<proteinExistence type="predicted"/>
<organism evidence="2 3">
    <name type="scientific">Mucuna pruriens</name>
    <name type="common">Velvet bean</name>
    <name type="synonym">Dolichos pruriens</name>
    <dbReference type="NCBI Taxonomy" id="157652"/>
    <lineage>
        <taxon>Eukaryota</taxon>
        <taxon>Viridiplantae</taxon>
        <taxon>Streptophyta</taxon>
        <taxon>Embryophyta</taxon>
        <taxon>Tracheophyta</taxon>
        <taxon>Spermatophyta</taxon>
        <taxon>Magnoliopsida</taxon>
        <taxon>eudicotyledons</taxon>
        <taxon>Gunneridae</taxon>
        <taxon>Pentapetalae</taxon>
        <taxon>rosids</taxon>
        <taxon>fabids</taxon>
        <taxon>Fabales</taxon>
        <taxon>Fabaceae</taxon>
        <taxon>Papilionoideae</taxon>
        <taxon>50 kb inversion clade</taxon>
        <taxon>NPAAA clade</taxon>
        <taxon>indigoferoid/millettioid clade</taxon>
        <taxon>Phaseoleae</taxon>
        <taxon>Mucuna</taxon>
    </lineage>
</organism>